<comment type="similarity">
    <text evidence="1">Belongs to the LysR transcriptional regulatory family.</text>
</comment>
<feature type="domain" description="HTH lysR-type" evidence="5">
    <location>
        <begin position="27"/>
        <end position="84"/>
    </location>
</feature>
<dbReference type="PANTHER" id="PTHR30118:SF15">
    <property type="entry name" value="TRANSCRIPTIONAL REGULATORY PROTEIN"/>
    <property type="match status" value="1"/>
</dbReference>
<dbReference type="InterPro" id="IPR036390">
    <property type="entry name" value="WH_DNA-bd_sf"/>
</dbReference>
<dbReference type="PANTHER" id="PTHR30118">
    <property type="entry name" value="HTH-TYPE TRANSCRIPTIONAL REGULATOR LEUO-RELATED"/>
    <property type="match status" value="1"/>
</dbReference>
<dbReference type="PROSITE" id="PS50931">
    <property type="entry name" value="HTH_LYSR"/>
    <property type="match status" value="1"/>
</dbReference>
<evidence type="ECO:0000313" key="7">
    <source>
        <dbReference type="Proteomes" id="UP001500432"/>
    </source>
</evidence>
<keyword evidence="4" id="KW-0804">Transcription</keyword>
<evidence type="ECO:0000313" key="6">
    <source>
        <dbReference type="EMBL" id="GAA2203429.1"/>
    </source>
</evidence>
<proteinExistence type="inferred from homology"/>
<comment type="caution">
    <text evidence="6">The sequence shown here is derived from an EMBL/GenBank/DDBJ whole genome shotgun (WGS) entry which is preliminary data.</text>
</comment>
<dbReference type="PRINTS" id="PR00039">
    <property type="entry name" value="HTHLYSR"/>
</dbReference>
<evidence type="ECO:0000256" key="1">
    <source>
        <dbReference type="ARBA" id="ARBA00009437"/>
    </source>
</evidence>
<protein>
    <submittedName>
        <fullName evidence="6">LysR family transcriptional regulator</fullName>
    </submittedName>
</protein>
<sequence>MLGRALGCSRIDIHWRLHRYHQWMALTDLNQLRTFVVLYELRSVTAVAERLHVTQPTVSYTLRRLRARFDDELFRREGHDMVPTAKATQLFGPLHDALAQIDATVNETEAFEPAGFNGQLTLGLTSIGEQTFLPPIMTALTREASRPHLQVERLDSDLVEDGLTRGTVDLAMTVSMIGSPRLWRSHVRAVEYVALVSGEHPLPPTGPDMFAGRHFLRVSARGGHIFPLQALTEHGLMQQIVLTVEEYATVPAVLEATDLVVLLPRHVAEVFTGWFPGLLIADLPWPGQSTPVSLYTRREASLTPAQRWFRSLVLAAVRE</sequence>
<dbReference type="InterPro" id="IPR000847">
    <property type="entry name" value="LysR_HTH_N"/>
</dbReference>
<keyword evidence="3" id="KW-0238">DNA-binding</keyword>
<accession>A0ABP5NV14</accession>
<dbReference type="Gene3D" id="1.10.10.10">
    <property type="entry name" value="Winged helix-like DNA-binding domain superfamily/Winged helix DNA-binding domain"/>
    <property type="match status" value="1"/>
</dbReference>
<organism evidence="6 7">
    <name type="scientific">Sinomonas flava</name>
    <dbReference type="NCBI Taxonomy" id="496857"/>
    <lineage>
        <taxon>Bacteria</taxon>
        <taxon>Bacillati</taxon>
        <taxon>Actinomycetota</taxon>
        <taxon>Actinomycetes</taxon>
        <taxon>Micrococcales</taxon>
        <taxon>Micrococcaceae</taxon>
        <taxon>Sinomonas</taxon>
    </lineage>
</organism>
<gene>
    <name evidence="6" type="ORF">GCM10009849_35790</name>
</gene>
<evidence type="ECO:0000259" key="5">
    <source>
        <dbReference type="PROSITE" id="PS50931"/>
    </source>
</evidence>
<evidence type="ECO:0000256" key="4">
    <source>
        <dbReference type="ARBA" id="ARBA00023163"/>
    </source>
</evidence>
<dbReference type="EMBL" id="BAAAQW010000014">
    <property type="protein sequence ID" value="GAA2203429.1"/>
    <property type="molecule type" value="Genomic_DNA"/>
</dbReference>
<keyword evidence="7" id="KW-1185">Reference proteome</keyword>
<name>A0ABP5NV14_9MICC</name>
<dbReference type="Pfam" id="PF03466">
    <property type="entry name" value="LysR_substrate"/>
    <property type="match status" value="1"/>
</dbReference>
<dbReference type="Gene3D" id="3.40.190.10">
    <property type="entry name" value="Periplasmic binding protein-like II"/>
    <property type="match status" value="2"/>
</dbReference>
<dbReference type="InterPro" id="IPR005119">
    <property type="entry name" value="LysR_subst-bd"/>
</dbReference>
<evidence type="ECO:0000256" key="2">
    <source>
        <dbReference type="ARBA" id="ARBA00023015"/>
    </source>
</evidence>
<dbReference type="SUPFAM" id="SSF53850">
    <property type="entry name" value="Periplasmic binding protein-like II"/>
    <property type="match status" value="1"/>
</dbReference>
<dbReference type="Proteomes" id="UP001500432">
    <property type="component" value="Unassembled WGS sequence"/>
</dbReference>
<dbReference type="InterPro" id="IPR036388">
    <property type="entry name" value="WH-like_DNA-bd_sf"/>
</dbReference>
<reference evidence="7" key="1">
    <citation type="journal article" date="2019" name="Int. J. Syst. Evol. Microbiol.">
        <title>The Global Catalogue of Microorganisms (GCM) 10K type strain sequencing project: providing services to taxonomists for standard genome sequencing and annotation.</title>
        <authorList>
            <consortium name="The Broad Institute Genomics Platform"/>
            <consortium name="The Broad Institute Genome Sequencing Center for Infectious Disease"/>
            <person name="Wu L."/>
            <person name="Ma J."/>
        </authorList>
    </citation>
    <scope>NUCLEOTIDE SEQUENCE [LARGE SCALE GENOMIC DNA]</scope>
    <source>
        <strain evidence="7">JCM 16034</strain>
    </source>
</reference>
<evidence type="ECO:0000256" key="3">
    <source>
        <dbReference type="ARBA" id="ARBA00023125"/>
    </source>
</evidence>
<dbReference type="InterPro" id="IPR050389">
    <property type="entry name" value="LysR-type_TF"/>
</dbReference>
<dbReference type="SUPFAM" id="SSF46785">
    <property type="entry name" value="Winged helix' DNA-binding domain"/>
    <property type="match status" value="1"/>
</dbReference>
<dbReference type="Pfam" id="PF00126">
    <property type="entry name" value="HTH_1"/>
    <property type="match status" value="1"/>
</dbReference>
<keyword evidence="2" id="KW-0805">Transcription regulation</keyword>